<dbReference type="EMBL" id="GL377302">
    <property type="protein sequence ID" value="EFJ04046.1"/>
    <property type="molecule type" value="Genomic_DNA"/>
</dbReference>
<dbReference type="HOGENOM" id="CLU_2484591_0_0_1"/>
<gene>
    <name evidence="1" type="ORF">SCHCODRAFT_104569</name>
</gene>
<dbReference type="Proteomes" id="UP000007431">
    <property type="component" value="Unassembled WGS sequence"/>
</dbReference>
<evidence type="ECO:0000313" key="2">
    <source>
        <dbReference type="Proteomes" id="UP000007431"/>
    </source>
</evidence>
<sequence length="87" mass="9508">MNLLGGLPDIRKISLCVRHDVDRSWAVEAIKRVCARRDALTKEEARDIGLDMTASIASVREAAYKASGGKISIGSAEIEKLVQKEIL</sequence>
<evidence type="ECO:0000313" key="1">
    <source>
        <dbReference type="EMBL" id="EFJ04046.1"/>
    </source>
</evidence>
<dbReference type="AlphaFoldDB" id="D8PL53"/>
<name>D8PL53_SCHCM</name>
<accession>D8PL53</accession>
<organism evidence="2">
    <name type="scientific">Schizophyllum commune (strain H4-8 / FGSC 9210)</name>
    <name type="common">Split gill fungus</name>
    <dbReference type="NCBI Taxonomy" id="578458"/>
    <lineage>
        <taxon>Eukaryota</taxon>
        <taxon>Fungi</taxon>
        <taxon>Dikarya</taxon>
        <taxon>Basidiomycota</taxon>
        <taxon>Agaricomycotina</taxon>
        <taxon>Agaricomycetes</taxon>
        <taxon>Agaricomycetidae</taxon>
        <taxon>Agaricales</taxon>
        <taxon>Schizophyllaceae</taxon>
        <taxon>Schizophyllum</taxon>
    </lineage>
</organism>
<dbReference type="VEuPathDB" id="FungiDB:SCHCODRAFT_02743911"/>
<dbReference type="KEGG" id="scm:SCHCO_02743911"/>
<dbReference type="InParanoid" id="D8PL53"/>
<protein>
    <submittedName>
        <fullName evidence="1">Uncharacterized protein</fullName>
    </submittedName>
</protein>
<keyword evidence="2" id="KW-1185">Reference proteome</keyword>
<dbReference type="GeneID" id="9597672"/>
<proteinExistence type="predicted"/>
<dbReference type="RefSeq" id="XP_003038948.1">
    <property type="nucleotide sequence ID" value="XM_003038902.1"/>
</dbReference>
<reference evidence="1 2" key="1">
    <citation type="journal article" date="2010" name="Nat. Biotechnol.">
        <title>Genome sequence of the model mushroom Schizophyllum commune.</title>
        <authorList>
            <person name="Ohm R.A."/>
            <person name="de Jong J.F."/>
            <person name="Lugones L.G."/>
            <person name="Aerts A."/>
            <person name="Kothe E."/>
            <person name="Stajich J.E."/>
            <person name="de Vries R.P."/>
            <person name="Record E."/>
            <person name="Levasseur A."/>
            <person name="Baker S.E."/>
            <person name="Bartholomew K.A."/>
            <person name="Coutinho P.M."/>
            <person name="Erdmann S."/>
            <person name="Fowler T.J."/>
            <person name="Gathman A.C."/>
            <person name="Lombard V."/>
            <person name="Henrissat B."/>
            <person name="Knabe N."/>
            <person name="Kuees U."/>
            <person name="Lilly W.W."/>
            <person name="Lindquist E."/>
            <person name="Lucas S."/>
            <person name="Magnuson J.K."/>
            <person name="Piumi F."/>
            <person name="Raudaskoski M."/>
            <person name="Salamov A."/>
            <person name="Schmutz J."/>
            <person name="Schwarze F.W.M.R."/>
            <person name="vanKuyk P.A."/>
            <person name="Horton J.S."/>
            <person name="Grigoriev I.V."/>
            <person name="Woesten H.A.B."/>
        </authorList>
    </citation>
    <scope>NUCLEOTIDE SEQUENCE [LARGE SCALE GENOMIC DNA]</scope>
    <source>
        <strain evidence="2">H4-8 / FGSC 9210</strain>
    </source>
</reference>
<dbReference type="OrthoDB" id="2593747at2759"/>
<feature type="non-terminal residue" evidence="1">
    <location>
        <position position="87"/>
    </location>
</feature>